<feature type="transmembrane region" description="Helical" evidence="7">
    <location>
        <begin position="133"/>
        <end position="158"/>
    </location>
</feature>
<keyword evidence="4 10" id="KW-0067">ATP-binding</keyword>
<dbReference type="EMBL" id="CP102453">
    <property type="protein sequence ID" value="UUX34249.1"/>
    <property type="molecule type" value="Genomic_DNA"/>
</dbReference>
<dbReference type="PROSITE" id="PS50929">
    <property type="entry name" value="ABC_TM1F"/>
    <property type="match status" value="1"/>
</dbReference>
<sequence length="608" mass="70197">MKHLGLYKRAVLDLWRSGKRYYLLLLIQTFARASQTFVSFIFMNRLITLLSEQNLVAVRSVVSLYLIIFTVLHLLTTLLQPAINDAKELADRRILELPYEKMLTMRYHIVDSAETSQKLERIRMSNMSRQSSLYLINVRIPFLMDYFIRVVWSFILLIPLFTQVRVTGQSQWDWVSSPWVLLIFVIGIVLSIYIQYLSSQKSAEYMSNLDESVIRTNTKFNYENRILENTESGKEIRLYQMQDRLYQNQKELDQSTEKLLRGLNHAGMNGHLLTVVVSQLLHFVAYAIIGIRVLLGMLPIGQIVQLSSALTQLLSNLPNLIQYLAMILSQPDTLVEYYAFIDLPDDQDVGSLPIEKRLDNEYHIAVNQLSFAYPETDDLILNNVSAKFEVGKKYAIVGENGSGKTTFIKLLMRLYEPTAGEITLNKIDAQKYQLSEYFQLFSVVFQDFRLLSFKLGQNIAVNQNYDTDKAMKYIRQLDLEQMVSQLPAGLETYLGKEFSNQGVNLSGGQEQRVALVRALYKNAPIMILDEPTAALDPVTEFNIYQQFDQLINHKTAFYISHRLSSCRFCDEILVFDKGEIIQRGSHDELVKIDGKYADLWHAQAQYYQ</sequence>
<dbReference type="InterPro" id="IPR011527">
    <property type="entry name" value="ABC1_TM_dom"/>
</dbReference>
<keyword evidence="3" id="KW-0547">Nucleotide-binding</keyword>
<dbReference type="InterPro" id="IPR003593">
    <property type="entry name" value="AAA+_ATPase"/>
</dbReference>
<dbReference type="InterPro" id="IPR027417">
    <property type="entry name" value="P-loop_NTPase"/>
</dbReference>
<feature type="transmembrane region" description="Helical" evidence="7">
    <location>
        <begin position="62"/>
        <end position="83"/>
    </location>
</feature>
<dbReference type="InterPro" id="IPR039421">
    <property type="entry name" value="Type_1_exporter"/>
</dbReference>
<evidence type="ECO:0000256" key="4">
    <source>
        <dbReference type="ARBA" id="ARBA00022840"/>
    </source>
</evidence>
<dbReference type="SUPFAM" id="SSF90123">
    <property type="entry name" value="ABC transporter transmembrane region"/>
    <property type="match status" value="1"/>
</dbReference>
<feature type="domain" description="ABC transporter" evidence="8">
    <location>
        <begin position="364"/>
        <end position="602"/>
    </location>
</feature>
<keyword evidence="6 7" id="KW-0472">Membrane</keyword>
<dbReference type="PANTHER" id="PTHR24221:SF646">
    <property type="entry name" value="HAEMOLYSIN SECRETION ATP-BINDING PROTEIN"/>
    <property type="match status" value="1"/>
</dbReference>
<evidence type="ECO:0000256" key="3">
    <source>
        <dbReference type="ARBA" id="ARBA00022741"/>
    </source>
</evidence>
<evidence type="ECO:0000313" key="11">
    <source>
        <dbReference type="Proteomes" id="UP001315967"/>
    </source>
</evidence>
<proteinExistence type="predicted"/>
<comment type="subcellular location">
    <subcellularLocation>
        <location evidence="1">Cell membrane</location>
        <topology evidence="1">Multi-pass membrane protein</topology>
    </subcellularLocation>
</comment>
<reference evidence="10 11" key="1">
    <citation type="submission" date="2022-08" db="EMBL/GenBank/DDBJ databases">
        <title>Aerococcaceae sp. nov isolated from spoiled eye mask.</title>
        <authorList>
            <person name="Zhou G."/>
            <person name="Xie X.-B."/>
            <person name="Shi Q.-S."/>
            <person name="Wang Y.-S."/>
            <person name="Wen X."/>
            <person name="Peng H."/>
            <person name="Yang X.-J."/>
            <person name="Tao H.-B."/>
            <person name="Huang X.-M."/>
        </authorList>
    </citation>
    <scope>NUCLEOTIDE SEQUENCE [LARGE SCALE GENOMIC DNA]</scope>
    <source>
        <strain evidence="11">DM20194951</strain>
    </source>
</reference>
<accession>A0ABY5P6E2</accession>
<evidence type="ECO:0000256" key="6">
    <source>
        <dbReference type="ARBA" id="ARBA00023136"/>
    </source>
</evidence>
<feature type="transmembrane region" description="Helical" evidence="7">
    <location>
        <begin position="21"/>
        <end position="42"/>
    </location>
</feature>
<dbReference type="InterPro" id="IPR003439">
    <property type="entry name" value="ABC_transporter-like_ATP-bd"/>
</dbReference>
<dbReference type="SUPFAM" id="SSF52540">
    <property type="entry name" value="P-loop containing nucleoside triphosphate hydrolases"/>
    <property type="match status" value="1"/>
</dbReference>
<evidence type="ECO:0000256" key="5">
    <source>
        <dbReference type="ARBA" id="ARBA00022989"/>
    </source>
</evidence>
<keyword evidence="5 7" id="KW-1133">Transmembrane helix</keyword>
<dbReference type="PROSITE" id="PS50893">
    <property type="entry name" value="ABC_TRANSPORTER_2"/>
    <property type="match status" value="1"/>
</dbReference>
<feature type="transmembrane region" description="Helical" evidence="7">
    <location>
        <begin position="272"/>
        <end position="295"/>
    </location>
</feature>
<dbReference type="GO" id="GO:0005524">
    <property type="term" value="F:ATP binding"/>
    <property type="evidence" value="ECO:0007669"/>
    <property type="project" value="UniProtKB-KW"/>
</dbReference>
<dbReference type="InterPro" id="IPR036640">
    <property type="entry name" value="ABC1_TM_sf"/>
</dbReference>
<dbReference type="Gene3D" id="1.20.1560.10">
    <property type="entry name" value="ABC transporter type 1, transmembrane domain"/>
    <property type="match status" value="1"/>
</dbReference>
<keyword evidence="11" id="KW-1185">Reference proteome</keyword>
<organism evidence="10 11">
    <name type="scientific">Fundicoccus culcitae</name>
    <dbReference type="NCBI Taxonomy" id="2969821"/>
    <lineage>
        <taxon>Bacteria</taxon>
        <taxon>Bacillati</taxon>
        <taxon>Bacillota</taxon>
        <taxon>Bacilli</taxon>
        <taxon>Lactobacillales</taxon>
        <taxon>Aerococcaceae</taxon>
        <taxon>Fundicoccus</taxon>
    </lineage>
</organism>
<name>A0ABY5P6E2_9LACT</name>
<dbReference type="SMART" id="SM00382">
    <property type="entry name" value="AAA"/>
    <property type="match status" value="1"/>
</dbReference>
<protein>
    <submittedName>
        <fullName evidence="10">ABC transporter ATP-binding protein/permease</fullName>
    </submittedName>
</protein>
<keyword evidence="2 7" id="KW-0812">Transmembrane</keyword>
<evidence type="ECO:0000256" key="1">
    <source>
        <dbReference type="ARBA" id="ARBA00004651"/>
    </source>
</evidence>
<dbReference type="Pfam" id="PF00005">
    <property type="entry name" value="ABC_tran"/>
    <property type="match status" value="1"/>
</dbReference>
<gene>
    <name evidence="10" type="ORF">NRE15_00845</name>
</gene>
<evidence type="ECO:0000259" key="8">
    <source>
        <dbReference type="PROSITE" id="PS50893"/>
    </source>
</evidence>
<dbReference type="Proteomes" id="UP001315967">
    <property type="component" value="Chromosome"/>
</dbReference>
<dbReference type="PANTHER" id="PTHR24221">
    <property type="entry name" value="ATP-BINDING CASSETTE SUB-FAMILY B"/>
    <property type="match status" value="1"/>
</dbReference>
<feature type="domain" description="ABC transmembrane type-1" evidence="9">
    <location>
        <begin position="135"/>
        <end position="329"/>
    </location>
</feature>
<evidence type="ECO:0000256" key="2">
    <source>
        <dbReference type="ARBA" id="ARBA00022692"/>
    </source>
</evidence>
<evidence type="ECO:0000313" key="10">
    <source>
        <dbReference type="EMBL" id="UUX34249.1"/>
    </source>
</evidence>
<evidence type="ECO:0000259" key="9">
    <source>
        <dbReference type="PROSITE" id="PS50929"/>
    </source>
</evidence>
<evidence type="ECO:0000256" key="7">
    <source>
        <dbReference type="SAM" id="Phobius"/>
    </source>
</evidence>
<dbReference type="RefSeq" id="WP_313793752.1">
    <property type="nucleotide sequence ID" value="NZ_CP102453.1"/>
</dbReference>
<feature type="transmembrane region" description="Helical" evidence="7">
    <location>
        <begin position="178"/>
        <end position="197"/>
    </location>
</feature>
<dbReference type="Gene3D" id="3.40.50.300">
    <property type="entry name" value="P-loop containing nucleotide triphosphate hydrolases"/>
    <property type="match status" value="1"/>
</dbReference>